<dbReference type="EMBL" id="CAUYUJ010014951">
    <property type="protein sequence ID" value="CAK0848125.1"/>
    <property type="molecule type" value="Genomic_DNA"/>
</dbReference>
<protein>
    <recommendedName>
        <fullName evidence="4">N-acetyltransferase domain-containing protein</fullName>
    </recommendedName>
</protein>
<feature type="region of interest" description="Disordered" evidence="3">
    <location>
        <begin position="740"/>
        <end position="768"/>
    </location>
</feature>
<accession>A0ABN9TPZ0</accession>
<name>A0ABN9TPZ0_9DINO</name>
<dbReference type="Proteomes" id="UP001189429">
    <property type="component" value="Unassembled WGS sequence"/>
</dbReference>
<keyword evidence="1" id="KW-0808">Transferase</keyword>
<dbReference type="InterPro" id="IPR000182">
    <property type="entry name" value="GNAT_dom"/>
</dbReference>
<dbReference type="SUPFAM" id="SSF55729">
    <property type="entry name" value="Acyl-CoA N-acyltransferases (Nat)"/>
    <property type="match status" value="1"/>
</dbReference>
<evidence type="ECO:0000259" key="4">
    <source>
        <dbReference type="PROSITE" id="PS51186"/>
    </source>
</evidence>
<dbReference type="PANTHER" id="PTHR42919">
    <property type="entry name" value="N-ALPHA-ACETYLTRANSFERASE"/>
    <property type="match status" value="1"/>
</dbReference>
<feature type="domain" description="N-acetyltransferase" evidence="4">
    <location>
        <begin position="1562"/>
        <end position="1718"/>
    </location>
</feature>
<dbReference type="PANTHER" id="PTHR42919:SF8">
    <property type="entry name" value="N-ALPHA-ACETYLTRANSFERASE 50"/>
    <property type="match status" value="1"/>
</dbReference>
<feature type="region of interest" description="Disordered" evidence="3">
    <location>
        <begin position="1440"/>
        <end position="1466"/>
    </location>
</feature>
<evidence type="ECO:0000256" key="3">
    <source>
        <dbReference type="SAM" id="MobiDB-lite"/>
    </source>
</evidence>
<feature type="compositionally biased region" description="Low complexity" evidence="3">
    <location>
        <begin position="1442"/>
        <end position="1453"/>
    </location>
</feature>
<gene>
    <name evidence="5" type="ORF">PCOR1329_LOCUS41148</name>
</gene>
<evidence type="ECO:0000256" key="2">
    <source>
        <dbReference type="ARBA" id="ARBA00023315"/>
    </source>
</evidence>
<evidence type="ECO:0000256" key="1">
    <source>
        <dbReference type="ARBA" id="ARBA00022679"/>
    </source>
</evidence>
<keyword evidence="2" id="KW-0012">Acyltransferase</keyword>
<sequence length="1732" mass="183742">MQRLKSFVVRQLADALSDYVEGITPETVQASLGADTGALDLKAHINPAVLRPLGLELISSAVDLHVSIPWRHLESQPCVFEVRSLLGEVSLRPGGAPPVCDGPDLERARADKELAVAKLEAAEAARQAGDQGMAPGRVARASHAILRQLQASIHNVHIQLDRAQWSQAPVSLGLESVQLQSVGSDWRSAPDRDSRDLFKVFELKGLELREDGAGLEKILGPVALEAKLHHAASERMVHLQLSTRGDTPATLRPDTVRLACRCLASVMAGPGHAAEGQAHVVALTEEAGRDYAKLYTRKLRGEALNLEDLRSIEDAAPAEWIAAWRIHVRKLQKEASLQPRPSTASRPARASWTWTSWATGSRGQEAPEQQEPLAALDDFVGGAVAEGLLDDAIGAGLVPEVELPMEIKVDLEIVHVMLRCVGSSSSLRFDVQDAACCVEVRAKAPQVCQTTTHLWDVDGRAHLASLTVQLGSEPVPLVELGRPGQSEHALDMRLELSQRDALVSGSPPFDARLEVKKKAILVRLASWRLHGVLATAVDIAGPLLEWCREGGGLPRPAGEPCGAPSLPPGRVAPQAGASAVSSFASVASESSTAEATVRMDVSIEAPILHWEVPHGAARLEMRLGHFCARTGSHDGTASGAMWTRMPEAAGVSLVAFGCACELKDTSAVLVRSSGDPLSVYALPNLRLQFGLEPGGATSVRVASNDVRVHVNSELTRFLGQSRAGLDYAIAPLARLGAGAPAAPAAPPAPQQLRAPGDEPPGAGGAAGAGRELRVDVDFGHFEICLGNALLPAASLSVRRATLEVAQSSESLGVKACLAEIGVRSSEHALVDCARVAVKVSSVPAQMETELTMAPLRARWAAAPARRALGSAQEAARGYDEGKRLASQEQPPSDDGSALSLYLWNAYVKERAEKLGEDAQTYVQQELGQLGLSGAAGAARATPSSSQVSLVRFRCEELRLSVEPGAPDGGQQPVALNAFGTSGGVEWQASGLKGAFSLDSVSVDIGRRRVLSPKQAQGKLLDVKISAGKGQPPKVTVNWAQVVAVYMQSDLGSLMDLVRADVLEVLSPAAEQGPCDASPPPAALAASRAPAPAAPAAGGAAIARLQYNLSMRAPLVFLPVPTSRAPVACLAPEGEEVEFRPDAHQEFLVVDFGFLEVRQGAAVSEVQVTLTDARVLTGCGSQREAWKQASLIPQVVDPLGLGLQLTMDDSRINVFLESPLNDLDKQHLSLTRPLPPPGCPWHAGLGAPPPQRMQQDAGAVQPEPSARALAAAWSGQPDKMNLIITSLQGLSQQVAPSATDQMEATQHRCDYLTTQMQTMGNDIRSQLAQLERASALRMLSSTLKAAGEAIRSKYFPLNEQNNLTAKAFDLARKDPVNVLVAGFTAGRRHDCDDDDEVGDDRGRGAAAPAKHISFRPLAPPSVGAAPGVCVGIRGAGARPSTQAAAAAEGASRGRPAAHRRSLVVQDARRSARNADKAALRCAPPEPGAVGLQVLISMPSPGSTSGKNTIEVDLNRPILLVLPQWFMDLSTWSLSGYQHSALATATAPSSGMAAEGAKKKPLKLDLGNLTEKNVGQLKKLNVATFPLAYNEQFYQDLLQKSLRFCQLGFFAEVLVGSICCHLEAREGGGKSLVILTLSVLKPYRHRGLASQLMKWAVDLAQGDEGKAEDVREMRLHVQTSNSGALAFYKNFDFEITDTLTGYYPKDVQPPDCYVLRRQLAPAEPAPARTEAAAA</sequence>
<dbReference type="CDD" id="cd04301">
    <property type="entry name" value="NAT_SF"/>
    <property type="match status" value="1"/>
</dbReference>
<keyword evidence="6" id="KW-1185">Reference proteome</keyword>
<reference evidence="5" key="1">
    <citation type="submission" date="2023-10" db="EMBL/GenBank/DDBJ databases">
        <authorList>
            <person name="Chen Y."/>
            <person name="Shah S."/>
            <person name="Dougan E. K."/>
            <person name="Thang M."/>
            <person name="Chan C."/>
        </authorList>
    </citation>
    <scope>NUCLEOTIDE SEQUENCE [LARGE SCALE GENOMIC DNA]</scope>
</reference>
<dbReference type="Gene3D" id="3.40.630.30">
    <property type="match status" value="1"/>
</dbReference>
<evidence type="ECO:0000313" key="5">
    <source>
        <dbReference type="EMBL" id="CAK0848125.1"/>
    </source>
</evidence>
<comment type="caution">
    <text evidence="5">The sequence shown here is derived from an EMBL/GenBank/DDBJ whole genome shotgun (WGS) entry which is preliminary data.</text>
</comment>
<organism evidence="5 6">
    <name type="scientific">Prorocentrum cordatum</name>
    <dbReference type="NCBI Taxonomy" id="2364126"/>
    <lineage>
        <taxon>Eukaryota</taxon>
        <taxon>Sar</taxon>
        <taxon>Alveolata</taxon>
        <taxon>Dinophyceae</taxon>
        <taxon>Prorocentrales</taxon>
        <taxon>Prorocentraceae</taxon>
        <taxon>Prorocentrum</taxon>
    </lineage>
</organism>
<evidence type="ECO:0000313" key="6">
    <source>
        <dbReference type="Proteomes" id="UP001189429"/>
    </source>
</evidence>
<dbReference type="InterPro" id="IPR016181">
    <property type="entry name" value="Acyl_CoA_acyltransferase"/>
</dbReference>
<proteinExistence type="predicted"/>
<dbReference type="PROSITE" id="PS51186">
    <property type="entry name" value="GNAT"/>
    <property type="match status" value="1"/>
</dbReference>
<dbReference type="Pfam" id="PF00583">
    <property type="entry name" value="Acetyltransf_1"/>
    <property type="match status" value="1"/>
</dbReference>
<dbReference type="InterPro" id="IPR051556">
    <property type="entry name" value="N-term/lysine_N-AcTrnsfr"/>
</dbReference>